<keyword evidence="1" id="KW-1133">Transmembrane helix</keyword>
<sequence length="356" mass="41038">MQAIEMQCVPEHAPNSYLTSAGPATQATNTKQRPSSLMYVPLKRRTTPVFFSKRMEDKWRAQREAEKRQLRLRLNLLRIYRVLSFSLISLNHVTILALLLTSLGLGSGSVWESLFQIPGWLSLITIAAFLCHRLKYRMFQMITMCNLAVYATLFILALSSAALFTLRIQRGLMCREFIRLERNSCHVPQFMVAISWITVALAAAGIPASHFYGKLGRPEEQKPQPLHDPFQDCNIPKIPPPAKKRRCDPEREHPFLRNIRYGERISEKDLRSYYPPLCLLYHEIVKRVEEAQAGGRPFSIEEEYDLWYERVHGSSRQQASSYSNYYLDMPPPRKVEAAELEDGWIDVPLYAADSDD</sequence>
<keyword evidence="1" id="KW-0472">Membrane</keyword>
<feature type="transmembrane region" description="Helical" evidence="1">
    <location>
        <begin position="117"/>
        <end position="135"/>
    </location>
</feature>
<feature type="transmembrane region" description="Helical" evidence="1">
    <location>
        <begin position="79"/>
        <end position="105"/>
    </location>
</feature>
<dbReference type="EMBL" id="KN834763">
    <property type="protein sequence ID" value="KIK63878.1"/>
    <property type="molecule type" value="Genomic_DNA"/>
</dbReference>
<protein>
    <submittedName>
        <fullName evidence="2">Uncharacterized protein</fullName>
    </submittedName>
</protein>
<keyword evidence="1" id="KW-0812">Transmembrane</keyword>
<organism evidence="2 3">
    <name type="scientific">Collybiopsis luxurians FD-317 M1</name>
    <dbReference type="NCBI Taxonomy" id="944289"/>
    <lineage>
        <taxon>Eukaryota</taxon>
        <taxon>Fungi</taxon>
        <taxon>Dikarya</taxon>
        <taxon>Basidiomycota</taxon>
        <taxon>Agaricomycotina</taxon>
        <taxon>Agaricomycetes</taxon>
        <taxon>Agaricomycetidae</taxon>
        <taxon>Agaricales</taxon>
        <taxon>Marasmiineae</taxon>
        <taxon>Omphalotaceae</taxon>
        <taxon>Collybiopsis</taxon>
        <taxon>Collybiopsis luxurians</taxon>
    </lineage>
</organism>
<gene>
    <name evidence="2" type="ORF">GYMLUDRAFT_71997</name>
</gene>
<dbReference type="Proteomes" id="UP000053593">
    <property type="component" value="Unassembled WGS sequence"/>
</dbReference>
<accession>A0A0D0D3L9</accession>
<evidence type="ECO:0000313" key="2">
    <source>
        <dbReference type="EMBL" id="KIK63878.1"/>
    </source>
</evidence>
<reference evidence="2 3" key="1">
    <citation type="submission" date="2014-04" db="EMBL/GenBank/DDBJ databases">
        <title>Evolutionary Origins and Diversification of the Mycorrhizal Mutualists.</title>
        <authorList>
            <consortium name="DOE Joint Genome Institute"/>
            <consortium name="Mycorrhizal Genomics Consortium"/>
            <person name="Kohler A."/>
            <person name="Kuo A."/>
            <person name="Nagy L.G."/>
            <person name="Floudas D."/>
            <person name="Copeland A."/>
            <person name="Barry K.W."/>
            <person name="Cichocki N."/>
            <person name="Veneault-Fourrey C."/>
            <person name="LaButti K."/>
            <person name="Lindquist E.A."/>
            <person name="Lipzen A."/>
            <person name="Lundell T."/>
            <person name="Morin E."/>
            <person name="Murat C."/>
            <person name="Riley R."/>
            <person name="Ohm R."/>
            <person name="Sun H."/>
            <person name="Tunlid A."/>
            <person name="Henrissat B."/>
            <person name="Grigoriev I.V."/>
            <person name="Hibbett D.S."/>
            <person name="Martin F."/>
        </authorList>
    </citation>
    <scope>NUCLEOTIDE SEQUENCE [LARGE SCALE GENOMIC DNA]</scope>
    <source>
        <strain evidence="2 3">FD-317 M1</strain>
    </source>
</reference>
<evidence type="ECO:0000256" key="1">
    <source>
        <dbReference type="SAM" id="Phobius"/>
    </source>
</evidence>
<proteinExistence type="predicted"/>
<feature type="transmembrane region" description="Helical" evidence="1">
    <location>
        <begin position="189"/>
        <end position="212"/>
    </location>
</feature>
<dbReference type="HOGENOM" id="CLU_778568_0_0_1"/>
<name>A0A0D0D3L9_9AGAR</name>
<dbReference type="OrthoDB" id="2871810at2759"/>
<dbReference type="AlphaFoldDB" id="A0A0D0D3L9"/>
<keyword evidence="3" id="KW-1185">Reference proteome</keyword>
<feature type="transmembrane region" description="Helical" evidence="1">
    <location>
        <begin position="147"/>
        <end position="169"/>
    </location>
</feature>
<evidence type="ECO:0000313" key="3">
    <source>
        <dbReference type="Proteomes" id="UP000053593"/>
    </source>
</evidence>